<keyword evidence="7 10" id="KW-0653">Protein transport</keyword>
<dbReference type="Proteomes" id="UP000030755">
    <property type="component" value="Unassembled WGS sequence"/>
</dbReference>
<gene>
    <name evidence="12" type="ORF">O9G_001234</name>
</gene>
<dbReference type="InterPro" id="IPR012908">
    <property type="entry name" value="PGAP1-ab_dom-like"/>
</dbReference>
<evidence type="ECO:0000313" key="13">
    <source>
        <dbReference type="Proteomes" id="UP000030755"/>
    </source>
</evidence>
<evidence type="ECO:0000256" key="2">
    <source>
        <dbReference type="ARBA" id="ARBA00006931"/>
    </source>
</evidence>
<keyword evidence="6 10" id="KW-0256">Endoplasmic reticulum</keyword>
<dbReference type="STRING" id="988480.A0A075ATA0"/>
<keyword evidence="13" id="KW-1185">Reference proteome</keyword>
<dbReference type="EMBL" id="KE561054">
    <property type="protein sequence ID" value="EPZ33483.1"/>
    <property type="molecule type" value="Genomic_DNA"/>
</dbReference>
<dbReference type="InterPro" id="IPR039529">
    <property type="entry name" value="PGAP1/BST1"/>
</dbReference>
<dbReference type="EC" id="3.1.-.-" evidence="10"/>
<protein>
    <recommendedName>
        <fullName evidence="10">GPI inositol-deacylase</fullName>
        <ecNumber evidence="10">3.1.-.-</ecNumber>
    </recommendedName>
</protein>
<proteinExistence type="inferred from homology"/>
<comment type="function">
    <text evidence="10">Involved in inositol deacylation of GPI-anchored proteins which plays important roles in the quality control and ER-associated degradation of GPI-anchored proteins.</text>
</comment>
<keyword evidence="9 10" id="KW-0472">Membrane</keyword>
<evidence type="ECO:0000256" key="5">
    <source>
        <dbReference type="ARBA" id="ARBA00022801"/>
    </source>
</evidence>
<dbReference type="GO" id="GO:0006505">
    <property type="term" value="P:GPI anchor metabolic process"/>
    <property type="evidence" value="ECO:0007669"/>
    <property type="project" value="TreeGrafter"/>
</dbReference>
<dbReference type="GO" id="GO:0050185">
    <property type="term" value="F:phosphatidylinositol deacylase activity"/>
    <property type="evidence" value="ECO:0007669"/>
    <property type="project" value="TreeGrafter"/>
</dbReference>
<keyword evidence="4" id="KW-0812">Transmembrane</keyword>
<evidence type="ECO:0000256" key="6">
    <source>
        <dbReference type="ARBA" id="ARBA00022824"/>
    </source>
</evidence>
<dbReference type="GO" id="GO:0015031">
    <property type="term" value="P:protein transport"/>
    <property type="evidence" value="ECO:0007669"/>
    <property type="project" value="UniProtKB-KW"/>
</dbReference>
<evidence type="ECO:0000256" key="8">
    <source>
        <dbReference type="ARBA" id="ARBA00022989"/>
    </source>
</evidence>
<dbReference type="OrthoDB" id="348976at2759"/>
<dbReference type="PANTHER" id="PTHR15495">
    <property type="entry name" value="NEGATIVE REGULATOR OF VESICLE FORMATION-RELATED"/>
    <property type="match status" value="1"/>
</dbReference>
<organism evidence="12 13">
    <name type="scientific">Rozella allomycis (strain CSF55)</name>
    <dbReference type="NCBI Taxonomy" id="988480"/>
    <lineage>
        <taxon>Eukaryota</taxon>
        <taxon>Fungi</taxon>
        <taxon>Fungi incertae sedis</taxon>
        <taxon>Cryptomycota</taxon>
        <taxon>Cryptomycota incertae sedis</taxon>
        <taxon>Rozella</taxon>
    </lineage>
</organism>
<keyword evidence="8" id="KW-1133">Transmembrane helix</keyword>
<evidence type="ECO:0000313" key="12">
    <source>
        <dbReference type="EMBL" id="EPZ33483.1"/>
    </source>
</evidence>
<evidence type="ECO:0000256" key="7">
    <source>
        <dbReference type="ARBA" id="ARBA00022927"/>
    </source>
</evidence>
<name>A0A075ATA0_ROZAC</name>
<keyword evidence="3 10" id="KW-0813">Transport</keyword>
<dbReference type="PANTHER" id="PTHR15495:SF7">
    <property type="entry name" value="GPI INOSITOL-DEACYLASE"/>
    <property type="match status" value="1"/>
</dbReference>
<dbReference type="Pfam" id="PF07819">
    <property type="entry name" value="PGAP1"/>
    <property type="match status" value="1"/>
</dbReference>
<dbReference type="AlphaFoldDB" id="A0A075ATA0"/>
<feature type="domain" description="GPI inositol-deacylase PGAP1-like alpha/beta" evidence="11">
    <location>
        <begin position="36"/>
        <end position="217"/>
    </location>
</feature>
<dbReference type="GO" id="GO:0005789">
    <property type="term" value="C:endoplasmic reticulum membrane"/>
    <property type="evidence" value="ECO:0007669"/>
    <property type="project" value="UniProtKB-SubCell"/>
</dbReference>
<accession>A0A075ATA0</accession>
<dbReference type="Gene3D" id="3.40.50.1820">
    <property type="entry name" value="alpha/beta hydrolase"/>
    <property type="match status" value="1"/>
</dbReference>
<dbReference type="InterPro" id="IPR029058">
    <property type="entry name" value="AB_hydrolase_fold"/>
</dbReference>
<dbReference type="HOGENOM" id="CLU_079650_0_0_1"/>
<evidence type="ECO:0000259" key="11">
    <source>
        <dbReference type="Pfam" id="PF07819"/>
    </source>
</evidence>
<evidence type="ECO:0000256" key="10">
    <source>
        <dbReference type="RuleBase" id="RU365011"/>
    </source>
</evidence>
<comment type="subcellular location">
    <subcellularLocation>
        <location evidence="1">Endoplasmic reticulum membrane</location>
        <topology evidence="1">Multi-pass membrane protein</topology>
    </subcellularLocation>
</comment>
<evidence type="ECO:0000256" key="1">
    <source>
        <dbReference type="ARBA" id="ARBA00004477"/>
    </source>
</evidence>
<reference evidence="12 13" key="1">
    <citation type="journal article" date="2013" name="Curr. Biol.">
        <title>Shared signatures of parasitism and phylogenomics unite Cryptomycota and microsporidia.</title>
        <authorList>
            <person name="James T.Y."/>
            <person name="Pelin A."/>
            <person name="Bonen L."/>
            <person name="Ahrendt S."/>
            <person name="Sain D."/>
            <person name="Corradi N."/>
            <person name="Stajich J.E."/>
        </authorList>
    </citation>
    <scope>NUCLEOTIDE SEQUENCE [LARGE SCALE GENOMIC DNA]</scope>
    <source>
        <strain evidence="12 13">CSF55</strain>
    </source>
</reference>
<evidence type="ECO:0000256" key="9">
    <source>
        <dbReference type="ARBA" id="ARBA00023136"/>
    </source>
</evidence>
<sequence>MSFMRPTYIKVEITSAYALKYSLYMYKEQTDSYHLGIPILFIPGNAGSYKQMRSLASEAFYQDSTFDFYGVDTNEELSAFHGRSLIDQADYLNDVIKNLEEFYSEKFIIIGHSMGGVVARMLFSLPSYKPGSVGLVLTLSTPHTHPRAPLEYESYLIYNIINGRKYHINDAAVISVANGMRDTMIDSESSIIGSEFGNTYFLSEIPFVWTSCGHQEIA</sequence>
<keyword evidence="5 10" id="KW-0378">Hydrolase</keyword>
<dbReference type="SUPFAM" id="SSF53474">
    <property type="entry name" value="alpha/beta-Hydrolases"/>
    <property type="match status" value="1"/>
</dbReference>
<evidence type="ECO:0000256" key="4">
    <source>
        <dbReference type="ARBA" id="ARBA00022692"/>
    </source>
</evidence>
<evidence type="ECO:0000256" key="3">
    <source>
        <dbReference type="ARBA" id="ARBA00022448"/>
    </source>
</evidence>
<dbReference type="GO" id="GO:0006888">
    <property type="term" value="P:endoplasmic reticulum to Golgi vesicle-mediated transport"/>
    <property type="evidence" value="ECO:0007669"/>
    <property type="project" value="TreeGrafter"/>
</dbReference>
<comment type="similarity">
    <text evidence="2 10">Belongs to the GPI inositol-deacylase family.</text>
</comment>